<evidence type="ECO:0000313" key="2">
    <source>
        <dbReference type="Proteomes" id="UP000238655"/>
    </source>
</evidence>
<comment type="caution">
    <text evidence="1">The sequence shown here is derived from an EMBL/GenBank/DDBJ whole genome shotgun (WGS) entry which is preliminary data.</text>
</comment>
<proteinExistence type="predicted"/>
<dbReference type="Proteomes" id="UP000238655">
    <property type="component" value="Chromosome 1"/>
</dbReference>
<dbReference type="RefSeq" id="WP_089460733.1">
    <property type="nucleotide sequence ID" value="NZ_CM009575.1"/>
</dbReference>
<accession>A0A2S5DR36</accession>
<dbReference type="AlphaFoldDB" id="A0A2S5DR36"/>
<gene>
    <name evidence="1" type="ORF">C3743_14570</name>
</gene>
<sequence length="419" mass="43610">MKFYEKLLLAFAWGIAAIGMSVFGITHARAQNFPVYNLIAKPLVGAPTVDLTASMDGGTYISGSGVFSFYPTVGHDAGDHQRAQAYFSFVPTKPATISETGISINANMNSGFAKTWSPSTAYSVGDYLDVNGNVYLNTTAGTSASSGSGPSGSGSSIADGSAVWAWQCHDQCNAKMPLFISAVAGSNAGHVWAADVDLVLNSGWRGQFAAAFESDITNNSGAECPGCQNFFATGDPGPNPVQAAYSAYGPSDTLYSWVNGVQVVGTKAYRNAAFYDFSFGGQYGIQLAGSYGTAGIMMSHDFAQIRFGAGDSSNLNRWRIISNINHGSDGALTFQHSTDNFASNFTNPLILGNEGTVTFTTGPVLTPTVVSSLPTCTPSFAGYTRVVRDAASPTYGGALAGGGTSYAIALCTGTAWTSH</sequence>
<name>A0A2S5DR36_9BURK</name>
<organism evidence="1 2">
    <name type="scientific">Burkholderia contaminans</name>
    <dbReference type="NCBI Taxonomy" id="488447"/>
    <lineage>
        <taxon>Bacteria</taxon>
        <taxon>Pseudomonadati</taxon>
        <taxon>Pseudomonadota</taxon>
        <taxon>Betaproteobacteria</taxon>
        <taxon>Burkholderiales</taxon>
        <taxon>Burkholderiaceae</taxon>
        <taxon>Burkholderia</taxon>
        <taxon>Burkholderia cepacia complex</taxon>
    </lineage>
</organism>
<evidence type="ECO:0000313" key="1">
    <source>
        <dbReference type="EMBL" id="POZ81555.1"/>
    </source>
</evidence>
<protein>
    <submittedName>
        <fullName evidence="1">Uncharacterized protein</fullName>
    </submittedName>
</protein>
<reference evidence="1 2" key="1">
    <citation type="submission" date="2018-01" db="EMBL/GenBank/DDBJ databases">
        <title>Successful Treatment of Persistent Burkholderia cepacia Bacteremia with Ceftazidime-Avibactam.</title>
        <authorList>
            <person name="Tamma P."/>
            <person name="Fan Y."/>
            <person name="Bergman Y."/>
            <person name="Sick-Samuels A."/>
            <person name="Hsu A."/>
            <person name="Timp W."/>
            <person name="Simner P."/>
        </authorList>
    </citation>
    <scope>NUCLEOTIDE SEQUENCE [LARGE SCALE GENOMIC DNA]</scope>
    <source>
        <strain evidence="1 2">170816</strain>
    </source>
</reference>
<dbReference type="EMBL" id="PQVP01000002">
    <property type="protein sequence ID" value="POZ81555.1"/>
    <property type="molecule type" value="Genomic_DNA"/>
</dbReference>